<comment type="caution">
    <text evidence="1">The sequence shown here is derived from an EMBL/GenBank/DDBJ whole genome shotgun (WGS) entry which is preliminary data.</text>
</comment>
<protein>
    <submittedName>
        <fullName evidence="1">Uncharacterized protein</fullName>
    </submittedName>
</protein>
<name>A0ACC1RT18_9APHY</name>
<evidence type="ECO:0000313" key="2">
    <source>
        <dbReference type="Proteomes" id="UP001148662"/>
    </source>
</evidence>
<dbReference type="EMBL" id="JANHOG010002433">
    <property type="protein sequence ID" value="KAJ3523486.1"/>
    <property type="molecule type" value="Genomic_DNA"/>
</dbReference>
<proteinExistence type="predicted"/>
<sequence length="842" mass="97243">MPKNTQYKSSASRSVDKRVLATPAWAAEHVEANAVREMRSTRLTRRGAKRDAEEVRQRLDAKVAGTTRPNQVLIRSNQTLPAEQMQDFDGIAPDYDMAPATQAEEGEIVESDDEDRDWADVEDQAFVHDLETFARSRWGQQWKTYKKTWKDRKERQMTTWDAIIGTLVDTYLAKQYPRPYPVYPCNEPEPMDTRPDTSGAPDLENTTADSEYTVQVYDLWTLESELTFTRKPDSVSPAIELMALGYVAKTPKRPSVAISLRTLQLLYRLRQRKASFSIEAFAKVLCDYYGTPYRRHIREVVGDAFEIYLRIIRTVDNRIKHALGWDSPDWRMKNACRACGYKLEGEPKLRFSRLVVMDGNNSLKRMRTIDERVAADTRVLNSDYFLPREYVDKYAHEVQRKKIVRPQIQAGPSSDVNDVDQDVGLAFAKNSRQGDPTDGSHEGPDPLAARADPGTDDDIERALADKIRESCVVNWKAAASDEKKKMWNAFEECGIFTTACRHGFCEQLCDMIRSGELAKYPIAMVAKMLDALEEELGIGYDIGCEFEKTMGRTSLGALVKERGLRFVVNAFHGYTHCYPCQLRYHPNIVPGMGLEDLETLERTFSASNHLASITRYASPYRRRLFIEAFFRQWDEDKNLNLGTFILNNVRQAIQIINDGTTKLEWTKAALEITDAEMDMWEKEQVRFFATIGREDPYDPREVAYVELLQELPAIEERRSRIVVAFVSWNPQSQDKETYDKQVSETRKWETERRSAIEQYQQIINEIAALEWELGITQRWTSDHPKYRAALKFVRERTFRKCLVRLEGLIMQRLFELGRLNLPHTSGYSLCLRHTMILTVYRL</sequence>
<keyword evidence="2" id="KW-1185">Reference proteome</keyword>
<accession>A0ACC1RT18</accession>
<evidence type="ECO:0000313" key="1">
    <source>
        <dbReference type="EMBL" id="KAJ3523486.1"/>
    </source>
</evidence>
<organism evidence="1 2">
    <name type="scientific">Phlebia brevispora</name>
    <dbReference type="NCBI Taxonomy" id="194682"/>
    <lineage>
        <taxon>Eukaryota</taxon>
        <taxon>Fungi</taxon>
        <taxon>Dikarya</taxon>
        <taxon>Basidiomycota</taxon>
        <taxon>Agaricomycotina</taxon>
        <taxon>Agaricomycetes</taxon>
        <taxon>Polyporales</taxon>
        <taxon>Meruliaceae</taxon>
        <taxon>Phlebia</taxon>
    </lineage>
</organism>
<dbReference type="Proteomes" id="UP001148662">
    <property type="component" value="Unassembled WGS sequence"/>
</dbReference>
<gene>
    <name evidence="1" type="ORF">NM688_g8722</name>
</gene>
<reference evidence="1" key="1">
    <citation type="submission" date="2022-07" db="EMBL/GenBank/DDBJ databases">
        <title>Genome Sequence of Phlebia brevispora.</title>
        <authorList>
            <person name="Buettner E."/>
        </authorList>
    </citation>
    <scope>NUCLEOTIDE SEQUENCE</scope>
    <source>
        <strain evidence="1">MPL23</strain>
    </source>
</reference>